<dbReference type="EMBL" id="CP134081">
    <property type="protein sequence ID" value="WNC10841.1"/>
    <property type="molecule type" value="Genomic_DNA"/>
</dbReference>
<proteinExistence type="predicted"/>
<evidence type="ECO:0000313" key="2">
    <source>
        <dbReference type="Proteomes" id="UP001258207"/>
    </source>
</evidence>
<dbReference type="AlphaFoldDB" id="A0AAJ6MU75"/>
<gene>
    <name evidence="1" type="ORF">RI108_05305</name>
</gene>
<dbReference type="Proteomes" id="UP001258207">
    <property type="component" value="Chromosome"/>
</dbReference>
<protein>
    <submittedName>
        <fullName evidence="1">Uncharacterized protein</fullName>
    </submittedName>
</protein>
<organism evidence="1 2">
    <name type="scientific">Pseudomonas coleopterorum</name>
    <dbReference type="NCBI Taxonomy" id="1605838"/>
    <lineage>
        <taxon>Bacteria</taxon>
        <taxon>Pseudomonadati</taxon>
        <taxon>Pseudomonadota</taxon>
        <taxon>Gammaproteobacteria</taxon>
        <taxon>Pseudomonadales</taxon>
        <taxon>Pseudomonadaceae</taxon>
        <taxon>Pseudomonas</taxon>
    </lineage>
</organism>
<accession>A0AAJ6MU75</accession>
<dbReference type="RefSeq" id="WP_310792505.1">
    <property type="nucleotide sequence ID" value="NZ_CP134081.1"/>
</dbReference>
<sequence length="49" mass="5181">MVSDAHTTQSKPHADAAQVIAHHNATLSSIKSFGVRIQALQTAAVDFHA</sequence>
<reference evidence="1" key="1">
    <citation type="submission" date="2023-09" db="EMBL/GenBank/DDBJ databases">
        <title>First report of Pseudomonas coleopterorum DJ13 causing leaf spot on Rhododendron pulchrum Sweet in China.</title>
        <authorList>
            <person name="Zhang Y."/>
        </authorList>
    </citation>
    <scope>NUCLEOTIDE SEQUENCE</scope>
    <source>
        <strain evidence="1">DJ13</strain>
    </source>
</reference>
<evidence type="ECO:0000313" key="1">
    <source>
        <dbReference type="EMBL" id="WNC10841.1"/>
    </source>
</evidence>
<name>A0AAJ6MU75_9PSED</name>